<protein>
    <submittedName>
        <fullName evidence="2">(pine wood nematode) hypothetical protein</fullName>
    </submittedName>
</protein>
<accession>A0A7I8XPM7</accession>
<dbReference type="OrthoDB" id="5973225at2759"/>
<feature type="compositionally biased region" description="Basic and acidic residues" evidence="1">
    <location>
        <begin position="60"/>
        <end position="91"/>
    </location>
</feature>
<reference evidence="2" key="1">
    <citation type="submission" date="2020-09" db="EMBL/GenBank/DDBJ databases">
        <authorList>
            <person name="Kikuchi T."/>
        </authorList>
    </citation>
    <scope>NUCLEOTIDE SEQUENCE</scope>
    <source>
        <strain evidence="2">Ka4C1</strain>
    </source>
</reference>
<sequence>MSYIILRRTKMSDQSQEEVLKGGHAPAEKVGGGMRIARKEKTSVSGGDNGEGSDGGEGDVEGKVRISKAESRQIQRDFPTDGIRHMHEKPAPSRQADGARKPQQTQVFQPRKGQ</sequence>
<dbReference type="AlphaFoldDB" id="A0A7I8XPM7"/>
<dbReference type="Pfam" id="PF15228">
    <property type="entry name" value="DAP"/>
    <property type="match status" value="1"/>
</dbReference>
<evidence type="ECO:0000313" key="3">
    <source>
        <dbReference type="Proteomes" id="UP000659654"/>
    </source>
</evidence>
<comment type="caution">
    <text evidence="2">The sequence shown here is derived from an EMBL/GenBank/DDBJ whole genome shotgun (WGS) entry which is preliminary data.</text>
</comment>
<keyword evidence="3" id="KW-1185">Reference proteome</keyword>
<dbReference type="EMBL" id="CAJFDI010000001">
    <property type="protein sequence ID" value="CAD5210689.1"/>
    <property type="molecule type" value="Genomic_DNA"/>
</dbReference>
<evidence type="ECO:0000256" key="1">
    <source>
        <dbReference type="SAM" id="MobiDB-lite"/>
    </source>
</evidence>
<gene>
    <name evidence="2" type="ORF">BXYJ_LOCUS2054</name>
</gene>
<feature type="region of interest" description="Disordered" evidence="1">
    <location>
        <begin position="1"/>
        <end position="114"/>
    </location>
</feature>
<dbReference type="Proteomes" id="UP000659654">
    <property type="component" value="Unassembled WGS sequence"/>
</dbReference>
<dbReference type="Proteomes" id="UP000582659">
    <property type="component" value="Unassembled WGS sequence"/>
</dbReference>
<name>A0A7I8XPM7_BURXY</name>
<proteinExistence type="predicted"/>
<organism evidence="2 3">
    <name type="scientific">Bursaphelenchus xylophilus</name>
    <name type="common">Pinewood nematode worm</name>
    <name type="synonym">Aphelenchoides xylophilus</name>
    <dbReference type="NCBI Taxonomy" id="6326"/>
    <lineage>
        <taxon>Eukaryota</taxon>
        <taxon>Metazoa</taxon>
        <taxon>Ecdysozoa</taxon>
        <taxon>Nematoda</taxon>
        <taxon>Chromadorea</taxon>
        <taxon>Rhabditida</taxon>
        <taxon>Tylenchina</taxon>
        <taxon>Tylenchomorpha</taxon>
        <taxon>Aphelenchoidea</taxon>
        <taxon>Aphelenchoididae</taxon>
        <taxon>Bursaphelenchus</taxon>
    </lineage>
</organism>
<dbReference type="EMBL" id="CAJFCV020000001">
    <property type="protein sequence ID" value="CAG9086823.1"/>
    <property type="molecule type" value="Genomic_DNA"/>
</dbReference>
<dbReference type="InterPro" id="IPR024130">
    <property type="entry name" value="DAP1/DAPL1"/>
</dbReference>
<evidence type="ECO:0000313" key="2">
    <source>
        <dbReference type="EMBL" id="CAD5210689.1"/>
    </source>
</evidence>